<protein>
    <submittedName>
        <fullName evidence="1">Uncharacterized protein</fullName>
    </submittedName>
</protein>
<evidence type="ECO:0000313" key="1">
    <source>
        <dbReference type="EMBL" id="HIZ17645.1"/>
    </source>
</evidence>
<comment type="caution">
    <text evidence="1">The sequence shown here is derived from an EMBL/GenBank/DDBJ whole genome shotgun (WGS) entry which is preliminary data.</text>
</comment>
<organism evidence="1 2">
    <name type="scientific">Candidatus Olsenella stercoravium</name>
    <dbReference type="NCBI Taxonomy" id="2838713"/>
    <lineage>
        <taxon>Bacteria</taxon>
        <taxon>Bacillati</taxon>
        <taxon>Actinomycetota</taxon>
        <taxon>Coriobacteriia</taxon>
        <taxon>Coriobacteriales</taxon>
        <taxon>Atopobiaceae</taxon>
        <taxon>Olsenella</taxon>
    </lineage>
</organism>
<dbReference type="Proteomes" id="UP000824029">
    <property type="component" value="Unassembled WGS sequence"/>
</dbReference>
<accession>A0A9D2DIJ0</accession>
<dbReference type="AlphaFoldDB" id="A0A9D2DIJ0"/>
<evidence type="ECO:0000313" key="2">
    <source>
        <dbReference type="Proteomes" id="UP000824029"/>
    </source>
</evidence>
<dbReference type="EMBL" id="DXBZ01000021">
    <property type="protein sequence ID" value="HIZ17645.1"/>
    <property type="molecule type" value="Genomic_DNA"/>
</dbReference>
<gene>
    <name evidence="1" type="ORF">IAA22_00805</name>
</gene>
<proteinExistence type="predicted"/>
<reference evidence="1" key="1">
    <citation type="journal article" date="2021" name="PeerJ">
        <title>Extensive microbial diversity within the chicken gut microbiome revealed by metagenomics and culture.</title>
        <authorList>
            <person name="Gilroy R."/>
            <person name="Ravi A."/>
            <person name="Getino M."/>
            <person name="Pursley I."/>
            <person name="Horton D.L."/>
            <person name="Alikhan N.F."/>
            <person name="Baker D."/>
            <person name="Gharbi K."/>
            <person name="Hall N."/>
            <person name="Watson M."/>
            <person name="Adriaenssens E.M."/>
            <person name="Foster-Nyarko E."/>
            <person name="Jarju S."/>
            <person name="Secka A."/>
            <person name="Antonio M."/>
            <person name="Oren A."/>
            <person name="Chaudhuri R.R."/>
            <person name="La Ragione R."/>
            <person name="Hildebrand F."/>
            <person name="Pallen M.J."/>
        </authorList>
    </citation>
    <scope>NUCLEOTIDE SEQUENCE</scope>
    <source>
        <strain evidence="1">ChiHecolR3B27-1887</strain>
    </source>
</reference>
<sequence length="303" mass="33786">MPEGHGRLDVLVSSENGRYNTGSVRAHLCTTKLPAGSFIPTDAMGVEFHVCAPELVFLQMAGEVELDHLIYIGFALCSAFRLDSWEPGGCVHREGYDAPLTTVDRMRAYLERLPEGTRNRAVALRALQHVRAGARSPREAGIAMVIGLPLSLGGYSLGETSMNPEIRVYDGIDSRGEPRWVTRIPDILVVAHDRSGRERRVGVDFDAKSTHGDPVKVRKDVDRRNLLAPMATFTHFTLGSAQVKNYVAFCREIDRIRRALGQRQKPRLVGNADSERNRRLVATTRSRQFDLWNRVLGAECPQL</sequence>
<reference evidence="1" key="2">
    <citation type="submission" date="2021-04" db="EMBL/GenBank/DDBJ databases">
        <authorList>
            <person name="Gilroy R."/>
        </authorList>
    </citation>
    <scope>NUCLEOTIDE SEQUENCE</scope>
    <source>
        <strain evidence="1">ChiHecolR3B27-1887</strain>
    </source>
</reference>
<name>A0A9D2DIJ0_9ACTN</name>